<protein>
    <recommendedName>
        <fullName evidence="9">Dynein heavy chain linker domain-containing protein</fullName>
    </recommendedName>
</protein>
<name>E4X9G2_OIKDI</name>
<dbReference type="InterPro" id="IPR042222">
    <property type="entry name" value="Dynein_2_N"/>
</dbReference>
<sequence length="417" mass="48394">MISETSGAASKELAIEQALIDLEAAWSEIELEVGAYKDRAFEKTVDYWERALSHIMETIEMILQVQRQWMYLENIFLGEDIRKQLPKESAEFDIINVDWKTLMTTLNGDKNARRGTHKDGLLEKLTTMNTKLEEIQKSLDMYLETKRQIFPRFYFLSNDDLLEILGQSKNPPAVQPHMNKCFDNIKALQMKPVAGAVNKLEAIGMESSEGEIVPFGSPVLLEGPVEAWLCDVERTMRWTLREILKNCKISLKKMITKREKWVKEWPGQMTITASQMQWTTSVEKGLMQAKERQDKKPMKSVKKKHIAFLKKFVESVRGSLSKNQRAKIVGLVTIEVHARDVIELLIKKDKYSIPIRIRVPRQLWSTCYHSTDRSMLHHAYDCAPSSSWWFAKGSSWYWKNRNNERSRKSSGHVCHCH</sequence>
<comment type="similarity">
    <text evidence="2">Belongs to the dynein heavy chain family.</text>
</comment>
<dbReference type="GO" id="GO:0051959">
    <property type="term" value="F:dynein light intermediate chain binding"/>
    <property type="evidence" value="ECO:0007669"/>
    <property type="project" value="InterPro"/>
</dbReference>
<evidence type="ECO:0000313" key="10">
    <source>
        <dbReference type="EMBL" id="CBY19091.1"/>
    </source>
</evidence>
<dbReference type="OrthoDB" id="286107at2759"/>
<accession>E4X9G2</accession>
<keyword evidence="4" id="KW-0547">Nucleotide-binding</keyword>
<dbReference type="GO" id="GO:0045505">
    <property type="term" value="F:dynein intermediate chain binding"/>
    <property type="evidence" value="ECO:0007669"/>
    <property type="project" value="InterPro"/>
</dbReference>
<dbReference type="GO" id="GO:0000166">
    <property type="term" value="F:nucleotide binding"/>
    <property type="evidence" value="ECO:0007669"/>
    <property type="project" value="UniProtKB-KW"/>
</dbReference>
<dbReference type="Gene3D" id="1.20.140.100">
    <property type="entry name" value="Dynein heavy chain, N-terminal domain 2"/>
    <property type="match status" value="1"/>
</dbReference>
<gene>
    <name evidence="10" type="ORF">GSOID_T00004514001</name>
</gene>
<evidence type="ECO:0000256" key="2">
    <source>
        <dbReference type="ARBA" id="ARBA00008887"/>
    </source>
</evidence>
<dbReference type="Gene3D" id="1.20.58.1120">
    <property type="match status" value="1"/>
</dbReference>
<dbReference type="InterPro" id="IPR042228">
    <property type="entry name" value="Dynein_linker_3"/>
</dbReference>
<dbReference type="PANTHER" id="PTHR45703:SF32">
    <property type="entry name" value="DYNEINS HEAVY CHAIN"/>
    <property type="match status" value="1"/>
</dbReference>
<dbReference type="InterPro" id="IPR013602">
    <property type="entry name" value="Dynein_heavy_linker"/>
</dbReference>
<dbReference type="Gene3D" id="3.20.180.20">
    <property type="entry name" value="Dynein heavy chain, N-terminal domain 2"/>
    <property type="match status" value="1"/>
</dbReference>
<dbReference type="FunFam" id="1.20.140.100:FF:000001">
    <property type="entry name" value="dynein heavy chain 17, axonemal"/>
    <property type="match status" value="1"/>
</dbReference>
<evidence type="ECO:0000256" key="7">
    <source>
        <dbReference type="ARBA" id="ARBA00023212"/>
    </source>
</evidence>
<keyword evidence="6" id="KW-0175">Coiled coil</keyword>
<evidence type="ECO:0000256" key="1">
    <source>
        <dbReference type="ARBA" id="ARBA00004430"/>
    </source>
</evidence>
<comment type="subcellular location">
    <subcellularLocation>
        <location evidence="1">Cytoplasm</location>
        <location evidence="1">Cytoskeleton</location>
        <location evidence="1">Cilium axoneme</location>
    </subcellularLocation>
</comment>
<dbReference type="GO" id="GO:0007018">
    <property type="term" value="P:microtubule-based movement"/>
    <property type="evidence" value="ECO:0007669"/>
    <property type="project" value="InterPro"/>
</dbReference>
<keyword evidence="7" id="KW-0206">Cytoskeleton</keyword>
<dbReference type="FunFam" id="3.20.180.20:FF:000003">
    <property type="entry name" value="Dynein heavy chain 12, axonemal"/>
    <property type="match status" value="1"/>
</dbReference>
<dbReference type="InParanoid" id="E4X9G2"/>
<evidence type="ECO:0000256" key="8">
    <source>
        <dbReference type="ARBA" id="ARBA00023273"/>
    </source>
</evidence>
<evidence type="ECO:0000256" key="5">
    <source>
        <dbReference type="ARBA" id="ARBA00023017"/>
    </source>
</evidence>
<feature type="domain" description="Dynein heavy chain linker" evidence="9">
    <location>
        <begin position="39"/>
        <end position="247"/>
    </location>
</feature>
<keyword evidence="3" id="KW-0963">Cytoplasm</keyword>
<keyword evidence="11" id="KW-1185">Reference proteome</keyword>
<evidence type="ECO:0000256" key="6">
    <source>
        <dbReference type="ARBA" id="ARBA00023054"/>
    </source>
</evidence>
<evidence type="ECO:0000256" key="4">
    <source>
        <dbReference type="ARBA" id="ARBA00022741"/>
    </source>
</evidence>
<evidence type="ECO:0000259" key="9">
    <source>
        <dbReference type="Pfam" id="PF08393"/>
    </source>
</evidence>
<dbReference type="PANTHER" id="PTHR45703">
    <property type="entry name" value="DYNEIN HEAVY CHAIN"/>
    <property type="match status" value="1"/>
</dbReference>
<dbReference type="GO" id="GO:0030286">
    <property type="term" value="C:dynein complex"/>
    <property type="evidence" value="ECO:0007669"/>
    <property type="project" value="UniProtKB-KW"/>
</dbReference>
<dbReference type="Pfam" id="PF08393">
    <property type="entry name" value="DHC_N2"/>
    <property type="match status" value="1"/>
</dbReference>
<keyword evidence="8" id="KW-0966">Cell projection</keyword>
<proteinExistence type="inferred from homology"/>
<dbReference type="Proteomes" id="UP000001307">
    <property type="component" value="Unassembled WGS sequence"/>
</dbReference>
<evidence type="ECO:0000313" key="11">
    <source>
        <dbReference type="Proteomes" id="UP000001307"/>
    </source>
</evidence>
<evidence type="ECO:0000256" key="3">
    <source>
        <dbReference type="ARBA" id="ARBA00022490"/>
    </source>
</evidence>
<keyword evidence="5" id="KW-0243">Dynein</keyword>
<organism evidence="10">
    <name type="scientific">Oikopleura dioica</name>
    <name type="common">Tunicate</name>
    <dbReference type="NCBI Taxonomy" id="34765"/>
    <lineage>
        <taxon>Eukaryota</taxon>
        <taxon>Metazoa</taxon>
        <taxon>Chordata</taxon>
        <taxon>Tunicata</taxon>
        <taxon>Appendicularia</taxon>
        <taxon>Copelata</taxon>
        <taxon>Oikopleuridae</taxon>
        <taxon>Oikopleura</taxon>
    </lineage>
</organism>
<dbReference type="EMBL" id="FN653030">
    <property type="protein sequence ID" value="CBY19091.1"/>
    <property type="molecule type" value="Genomic_DNA"/>
</dbReference>
<dbReference type="AlphaFoldDB" id="E4X9G2"/>
<dbReference type="GO" id="GO:0005930">
    <property type="term" value="C:axoneme"/>
    <property type="evidence" value="ECO:0007669"/>
    <property type="project" value="UniProtKB-SubCell"/>
</dbReference>
<dbReference type="InterPro" id="IPR026983">
    <property type="entry name" value="DHC"/>
</dbReference>
<reference evidence="10" key="1">
    <citation type="journal article" date="2010" name="Science">
        <title>Plasticity of animal genome architecture unmasked by rapid evolution of a pelagic tunicate.</title>
        <authorList>
            <person name="Denoeud F."/>
            <person name="Henriet S."/>
            <person name="Mungpakdee S."/>
            <person name="Aury J.M."/>
            <person name="Da Silva C."/>
            <person name="Brinkmann H."/>
            <person name="Mikhaleva J."/>
            <person name="Olsen L.C."/>
            <person name="Jubin C."/>
            <person name="Canestro C."/>
            <person name="Bouquet J.M."/>
            <person name="Danks G."/>
            <person name="Poulain J."/>
            <person name="Campsteijn C."/>
            <person name="Adamski M."/>
            <person name="Cross I."/>
            <person name="Yadetie F."/>
            <person name="Muffato M."/>
            <person name="Louis A."/>
            <person name="Butcher S."/>
            <person name="Tsagkogeorga G."/>
            <person name="Konrad A."/>
            <person name="Singh S."/>
            <person name="Jensen M.F."/>
            <person name="Cong E.H."/>
            <person name="Eikeseth-Otteraa H."/>
            <person name="Noel B."/>
            <person name="Anthouard V."/>
            <person name="Porcel B.M."/>
            <person name="Kachouri-Lafond R."/>
            <person name="Nishino A."/>
            <person name="Ugolini M."/>
            <person name="Chourrout P."/>
            <person name="Nishida H."/>
            <person name="Aasland R."/>
            <person name="Huzurbazar S."/>
            <person name="Westhof E."/>
            <person name="Delsuc F."/>
            <person name="Lehrach H."/>
            <person name="Reinhardt R."/>
            <person name="Weissenbach J."/>
            <person name="Roy S.W."/>
            <person name="Artiguenave F."/>
            <person name="Postlethwait J.H."/>
            <person name="Manak J.R."/>
            <person name="Thompson E.M."/>
            <person name="Jaillon O."/>
            <person name="Du Pasquier L."/>
            <person name="Boudinot P."/>
            <person name="Liberles D.A."/>
            <person name="Volff J.N."/>
            <person name="Philippe H."/>
            <person name="Lenhard B."/>
            <person name="Roest Crollius H."/>
            <person name="Wincker P."/>
            <person name="Chourrout D."/>
        </authorList>
    </citation>
    <scope>NUCLEOTIDE SEQUENCE [LARGE SCALE GENOMIC DNA]</scope>
</reference>